<evidence type="ECO:0000256" key="1">
    <source>
        <dbReference type="SAM" id="Phobius"/>
    </source>
</evidence>
<dbReference type="GO" id="GO:0051301">
    <property type="term" value="P:cell division"/>
    <property type="evidence" value="ECO:0007669"/>
    <property type="project" value="UniProtKB-KW"/>
</dbReference>
<dbReference type="Proteomes" id="UP000734218">
    <property type="component" value="Unassembled WGS sequence"/>
</dbReference>
<name>A0ABX0XJX2_9SPHN</name>
<keyword evidence="1" id="KW-0472">Membrane</keyword>
<sequence length="108" mass="11450">MANRLKSKPVSRASVLRGYAGRAAAVVVIAVFGGSAIFGQNGVVAFGGYSRELEARKAHLAEVGKARDALAHRVALLDPKHANPDMVDELVRKELGVAHPDEVIIPLD</sequence>
<dbReference type="InterPro" id="IPR007060">
    <property type="entry name" value="FtsL/DivIC"/>
</dbReference>
<comment type="caution">
    <text evidence="2">The sequence shown here is derived from an EMBL/GenBank/DDBJ whole genome shotgun (WGS) entry which is preliminary data.</text>
</comment>
<accession>A0ABX0XJX2</accession>
<evidence type="ECO:0000313" key="3">
    <source>
        <dbReference type="Proteomes" id="UP000734218"/>
    </source>
</evidence>
<evidence type="ECO:0000313" key="2">
    <source>
        <dbReference type="EMBL" id="NJC33458.1"/>
    </source>
</evidence>
<keyword evidence="2" id="KW-0132">Cell division</keyword>
<protein>
    <submittedName>
        <fullName evidence="2">Cell division protein FtsB</fullName>
    </submittedName>
</protein>
<keyword evidence="1" id="KW-0812">Transmembrane</keyword>
<dbReference type="EMBL" id="JAATJE010000001">
    <property type="protein sequence ID" value="NJC33458.1"/>
    <property type="molecule type" value="Genomic_DNA"/>
</dbReference>
<keyword evidence="3" id="KW-1185">Reference proteome</keyword>
<keyword evidence="1" id="KW-1133">Transmembrane helix</keyword>
<proteinExistence type="predicted"/>
<dbReference type="RefSeq" id="WP_167953442.1">
    <property type="nucleotide sequence ID" value="NZ_JAATJE010000001.1"/>
</dbReference>
<reference evidence="2 3" key="1">
    <citation type="submission" date="2020-03" db="EMBL/GenBank/DDBJ databases">
        <title>Genomic Encyclopedia of Type Strains, Phase IV (KMG-IV): sequencing the most valuable type-strain genomes for metagenomic binning, comparative biology and taxonomic classification.</title>
        <authorList>
            <person name="Goeker M."/>
        </authorList>
    </citation>
    <scope>NUCLEOTIDE SEQUENCE [LARGE SCALE GENOMIC DNA]</scope>
    <source>
        <strain evidence="2 3">DSM 27651</strain>
    </source>
</reference>
<dbReference type="Pfam" id="PF04977">
    <property type="entry name" value="DivIC"/>
    <property type="match status" value="1"/>
</dbReference>
<keyword evidence="2" id="KW-0131">Cell cycle</keyword>
<gene>
    <name evidence="2" type="ORF">GGR88_000932</name>
</gene>
<organism evidence="2 3">
    <name type="scientific">Sphingomonas jejuensis</name>
    <dbReference type="NCBI Taxonomy" id="904715"/>
    <lineage>
        <taxon>Bacteria</taxon>
        <taxon>Pseudomonadati</taxon>
        <taxon>Pseudomonadota</taxon>
        <taxon>Alphaproteobacteria</taxon>
        <taxon>Sphingomonadales</taxon>
        <taxon>Sphingomonadaceae</taxon>
        <taxon>Sphingomonas</taxon>
    </lineage>
</organism>
<feature type="transmembrane region" description="Helical" evidence="1">
    <location>
        <begin position="20"/>
        <end position="39"/>
    </location>
</feature>